<reference evidence="1" key="1">
    <citation type="submission" date="2016-05" db="EMBL/GenBank/DDBJ databases">
        <authorList>
            <person name="Lavstsen T."/>
            <person name="Jespersen J.S."/>
        </authorList>
    </citation>
    <scope>NUCLEOTIDE SEQUENCE</scope>
    <source>
        <tissue evidence="1">Brain</tissue>
    </source>
</reference>
<reference evidence="1" key="2">
    <citation type="submission" date="2016-06" db="EMBL/GenBank/DDBJ databases">
        <title>The genome of a short-lived fish provides insights into sex chromosome evolution and the genetic control of aging.</title>
        <authorList>
            <person name="Reichwald K."/>
            <person name="Felder M."/>
            <person name="Petzold A."/>
            <person name="Koch P."/>
            <person name="Groth M."/>
            <person name="Platzer M."/>
        </authorList>
    </citation>
    <scope>NUCLEOTIDE SEQUENCE</scope>
    <source>
        <tissue evidence="1">Brain</tissue>
    </source>
</reference>
<protein>
    <submittedName>
        <fullName evidence="1">Uncharacterized protein</fullName>
    </submittedName>
</protein>
<dbReference type="AlphaFoldDB" id="A0A1A8I0C2"/>
<feature type="non-terminal residue" evidence="1">
    <location>
        <position position="1"/>
    </location>
</feature>
<dbReference type="EMBL" id="HAED01005089">
    <property type="protein sequence ID" value="SBQ91119.1"/>
    <property type="molecule type" value="Transcribed_RNA"/>
</dbReference>
<gene>
    <name evidence="1" type="primary">Nfu_g_1_011181</name>
</gene>
<proteinExistence type="predicted"/>
<evidence type="ECO:0000313" key="1">
    <source>
        <dbReference type="EMBL" id="SBQ91119.1"/>
    </source>
</evidence>
<name>A0A1A8I0C2_NOTKU</name>
<organism evidence="1">
    <name type="scientific">Nothobranchius kuhntae</name>
    <name type="common">Beira killifish</name>
    <dbReference type="NCBI Taxonomy" id="321403"/>
    <lineage>
        <taxon>Eukaryota</taxon>
        <taxon>Metazoa</taxon>
        <taxon>Chordata</taxon>
        <taxon>Craniata</taxon>
        <taxon>Vertebrata</taxon>
        <taxon>Euteleostomi</taxon>
        <taxon>Actinopterygii</taxon>
        <taxon>Neopterygii</taxon>
        <taxon>Teleostei</taxon>
        <taxon>Neoteleostei</taxon>
        <taxon>Acanthomorphata</taxon>
        <taxon>Ovalentaria</taxon>
        <taxon>Atherinomorphae</taxon>
        <taxon>Cyprinodontiformes</taxon>
        <taxon>Nothobranchiidae</taxon>
        <taxon>Nothobranchius</taxon>
    </lineage>
</organism>
<accession>A0A1A8I0C2</accession>
<sequence length="58" mass="6634">HEFTGLQQPPQSPDLIPVYNHWDVVEQELLAMDGAEAVKSGWTRTSEERFPHLVKSMT</sequence>